<proteinExistence type="predicted"/>
<protein>
    <submittedName>
        <fullName evidence="2">Uncharacterized protein</fullName>
    </submittedName>
</protein>
<evidence type="ECO:0000313" key="3">
    <source>
        <dbReference type="Proteomes" id="UP001320702"/>
    </source>
</evidence>
<keyword evidence="3" id="KW-1185">Reference proteome</keyword>
<organism evidence="2 3">
    <name type="scientific">Paracoccus maritimus</name>
    <dbReference type="NCBI Taxonomy" id="2933292"/>
    <lineage>
        <taxon>Bacteria</taxon>
        <taxon>Pseudomonadati</taxon>
        <taxon>Pseudomonadota</taxon>
        <taxon>Alphaproteobacteria</taxon>
        <taxon>Rhodobacterales</taxon>
        <taxon>Paracoccaceae</taxon>
        <taxon>Paracoccus</taxon>
    </lineage>
</organism>
<accession>A0ABT2KD77</accession>
<reference evidence="2 3" key="1">
    <citation type="submission" date="2022-04" db="EMBL/GenBank/DDBJ databases">
        <title>Paracoccus sp. YLB-12 draft genome sequence.</title>
        <authorList>
            <person name="Yu L."/>
        </authorList>
    </citation>
    <scope>NUCLEOTIDE SEQUENCE [LARGE SCALE GENOMIC DNA]</scope>
    <source>
        <strain evidence="2 3">YLB-12</strain>
    </source>
</reference>
<gene>
    <name evidence="2" type="ORF">MU516_16735</name>
</gene>
<dbReference type="Proteomes" id="UP001320702">
    <property type="component" value="Unassembled WGS sequence"/>
</dbReference>
<dbReference type="RefSeq" id="WP_260278414.1">
    <property type="nucleotide sequence ID" value="NZ_JANAVZ010000013.1"/>
</dbReference>
<comment type="caution">
    <text evidence="2">The sequence shown here is derived from an EMBL/GenBank/DDBJ whole genome shotgun (WGS) entry which is preliminary data.</text>
</comment>
<name>A0ABT2KD77_9RHOB</name>
<feature type="chain" id="PRO_5046506757" evidence="1">
    <location>
        <begin position="25"/>
        <end position="183"/>
    </location>
</feature>
<sequence>MPIPRVFAPACVAIAFGISTPAEAYPIDCAILLCLAGGFPASAECSAAHTEMIRRVTPWPIEPPLQLWRCPMNGGLPAGSAGGDVPDDVRHYREGIELWQVTKRSMNSSGGREVHRTISRHHYDEGGRWVRGEASLLSMPSWVDQQIIEHNGIGLAGDFGSFNGILMRYHDYRNQPSYTWISY</sequence>
<keyword evidence="1" id="KW-0732">Signal</keyword>
<feature type="signal peptide" evidence="1">
    <location>
        <begin position="1"/>
        <end position="24"/>
    </location>
</feature>
<evidence type="ECO:0000256" key="1">
    <source>
        <dbReference type="SAM" id="SignalP"/>
    </source>
</evidence>
<evidence type="ECO:0000313" key="2">
    <source>
        <dbReference type="EMBL" id="MCT4334503.1"/>
    </source>
</evidence>
<dbReference type="EMBL" id="JANAVZ010000013">
    <property type="protein sequence ID" value="MCT4334503.1"/>
    <property type="molecule type" value="Genomic_DNA"/>
</dbReference>